<reference evidence="9" key="5">
    <citation type="submission" date="2022-06" db="EMBL/GenBank/DDBJ databases">
        <title>Isolation of gut microbiota from human fecal samples.</title>
        <authorList>
            <person name="Pamer E.G."/>
            <person name="Barat B."/>
            <person name="Waligurski E."/>
            <person name="Medina S."/>
            <person name="Paddock L."/>
            <person name="Mostad J."/>
        </authorList>
    </citation>
    <scope>NUCLEOTIDE SEQUENCE</scope>
    <source>
        <strain evidence="9">SL.1.01</strain>
    </source>
</reference>
<protein>
    <submittedName>
        <fullName evidence="12">Cobalt transporter</fullName>
    </submittedName>
    <submittedName>
        <fullName evidence="7">Energy-coupling factor transporter transmembrane component T</fullName>
    </submittedName>
    <submittedName>
        <fullName evidence="8">Energy-coupling factor transporter transmembrane protein EcfT</fullName>
    </submittedName>
</protein>
<evidence type="ECO:0000256" key="5">
    <source>
        <dbReference type="ARBA" id="ARBA00023136"/>
    </source>
</evidence>
<gene>
    <name evidence="12" type="ORF">AL0467_0657</name>
    <name evidence="11" type="ORF">B0487_0664</name>
    <name evidence="7" type="ORF">B19861_05920</name>
    <name evidence="10" type="ORF">B5789_1369</name>
    <name evidence="14" type="ORF">DW072_01345</name>
    <name evidence="13" type="ORF">DWX79_02665</name>
    <name evidence="8" type="ORF">GA629_01270</name>
    <name evidence="9" type="ORF">NE692_04165</name>
</gene>
<dbReference type="AlphaFoldDB" id="A0A076JG61"/>
<dbReference type="InterPro" id="IPR051611">
    <property type="entry name" value="ECF_transporter_component"/>
</dbReference>
<accession>A0A076JG61</accession>
<dbReference type="RefSeq" id="WP_033499155.1">
    <property type="nucleotide sequence ID" value="NZ_AP028457.1"/>
</dbReference>
<dbReference type="EMBL" id="NAQF01000005">
    <property type="protein sequence ID" value="OQM57882.1"/>
    <property type="molecule type" value="Genomic_DNA"/>
</dbReference>
<evidence type="ECO:0000313" key="12">
    <source>
        <dbReference type="EMBL" id="OSH01598.1"/>
    </source>
</evidence>
<dbReference type="EMBL" id="QRNG01000001">
    <property type="protein sequence ID" value="RHK27369.1"/>
    <property type="molecule type" value="Genomic_DNA"/>
</dbReference>
<dbReference type="InterPro" id="IPR003339">
    <property type="entry name" value="ABC/ECF_trnsptr_transmembrane"/>
</dbReference>
<evidence type="ECO:0000256" key="3">
    <source>
        <dbReference type="ARBA" id="ARBA00022692"/>
    </source>
</evidence>
<dbReference type="Proteomes" id="UP000285462">
    <property type="component" value="Unassembled WGS sequence"/>
</dbReference>
<evidence type="ECO:0000313" key="15">
    <source>
        <dbReference type="Proteomes" id="UP000192714"/>
    </source>
</evidence>
<proteinExistence type="predicted"/>
<evidence type="ECO:0000313" key="11">
    <source>
        <dbReference type="EMBL" id="OSG87746.1"/>
    </source>
</evidence>
<sequence>MDADLYVPGDGWLHRADPRVKFLITVVMLVLCLVWRNWAFILDVLIIEHLMLITDGVPLKRIGWVWKILAVIIVFIVVLWPIFDPSGTHVLWQWGWLKLTRENLVMAAVMGLRIPALGFACFLTLFTTSQTKLIRGLTSLGMPYKAGLTLATALRYIPVFFSIFQSVSAAQRARGLDLNGKKDATGKKRNVFVRLVDRFKSYLPIIIAVLIRAYKMSQSVGWAMESRGLNLQGVRRTYRIQLKMRLSDWIILAVTVAATAGSIWLMLWQF</sequence>
<evidence type="ECO:0000313" key="14">
    <source>
        <dbReference type="EMBL" id="RHK27369.1"/>
    </source>
</evidence>
<dbReference type="EMBL" id="WDIP01000001">
    <property type="protein sequence ID" value="KAB5887234.1"/>
    <property type="molecule type" value="Genomic_DNA"/>
</dbReference>
<evidence type="ECO:0000313" key="7">
    <source>
        <dbReference type="EMBL" id="BEK82650.1"/>
    </source>
</evidence>
<dbReference type="EMBL" id="QRVT01000001">
    <property type="protein sequence ID" value="RGS66000.1"/>
    <property type="molecule type" value="Genomic_DNA"/>
</dbReference>
<evidence type="ECO:0000313" key="13">
    <source>
        <dbReference type="EMBL" id="RGS66000.1"/>
    </source>
</evidence>
<dbReference type="Proteomes" id="UP001357973">
    <property type="component" value="Chromosome"/>
</dbReference>
<evidence type="ECO:0000313" key="16">
    <source>
        <dbReference type="Proteomes" id="UP000193208"/>
    </source>
</evidence>
<evidence type="ECO:0000313" key="8">
    <source>
        <dbReference type="EMBL" id="KAB5887234.1"/>
    </source>
</evidence>
<dbReference type="Pfam" id="PF02361">
    <property type="entry name" value="CbiQ"/>
    <property type="match status" value="1"/>
</dbReference>
<evidence type="ECO:0000256" key="1">
    <source>
        <dbReference type="ARBA" id="ARBA00004141"/>
    </source>
</evidence>
<reference evidence="18 19" key="3">
    <citation type="submission" date="2018-08" db="EMBL/GenBank/DDBJ databases">
        <title>A genome reference for cultivated species of the human gut microbiota.</title>
        <authorList>
            <person name="Zou Y."/>
            <person name="Xue W."/>
            <person name="Luo G."/>
        </authorList>
    </citation>
    <scope>NUCLEOTIDE SEQUENCE [LARGE SCALE GENOMIC DNA]</scope>
    <source>
        <strain evidence="13 19">AF21-27</strain>
        <strain evidence="14 18">AF45-19</strain>
    </source>
</reference>
<evidence type="ECO:0000313" key="20">
    <source>
        <dbReference type="Proteomes" id="UP000470200"/>
    </source>
</evidence>
<organism evidence="12 16">
    <name type="scientific">Bifidobacterium adolescentis</name>
    <dbReference type="NCBI Taxonomy" id="1680"/>
    <lineage>
        <taxon>Bacteria</taxon>
        <taxon>Bacillati</taxon>
        <taxon>Actinomycetota</taxon>
        <taxon>Actinomycetes</taxon>
        <taxon>Bifidobacteriales</taxon>
        <taxon>Bifidobacteriaceae</taxon>
        <taxon>Bifidobacterium</taxon>
    </lineage>
</organism>
<dbReference type="Proteomes" id="UP001206013">
    <property type="component" value="Unassembled WGS sequence"/>
</dbReference>
<dbReference type="EMBL" id="LNKI01000001">
    <property type="protein sequence ID" value="OSH01598.1"/>
    <property type="molecule type" value="Genomic_DNA"/>
</dbReference>
<evidence type="ECO:0000313" key="10">
    <source>
        <dbReference type="EMBL" id="OQM57882.1"/>
    </source>
</evidence>
<dbReference type="EMBL" id="JANFYM010000002">
    <property type="protein sequence ID" value="MCQ4792658.1"/>
    <property type="molecule type" value="Genomic_DNA"/>
</dbReference>
<feature type="transmembrane region" description="Helical" evidence="6">
    <location>
        <begin position="103"/>
        <end position="126"/>
    </location>
</feature>
<keyword evidence="5 6" id="KW-0472">Membrane</keyword>
<evidence type="ECO:0000313" key="9">
    <source>
        <dbReference type="EMBL" id="MCQ4792658.1"/>
    </source>
</evidence>
<reference evidence="10 15" key="2">
    <citation type="submission" date="2017-03" db="EMBL/GenBank/DDBJ databases">
        <title>Maternal inheritance of bifidobacteria.</title>
        <authorList>
            <person name="Lugli G.A."/>
            <person name="Duranti S."/>
            <person name="Milani C."/>
            <person name="Mancabelli L."/>
        </authorList>
    </citation>
    <scope>NUCLEOTIDE SEQUENCE [LARGE SCALE GENOMIC DNA]</scope>
    <source>
        <strain evidence="10 15">1892B</strain>
    </source>
</reference>
<reference evidence="8 20" key="4">
    <citation type="journal article" date="2019" name="Nat. Med.">
        <title>A library of human gut bacterial isolates paired with longitudinal multiomics data enables mechanistic microbiome research.</title>
        <authorList>
            <person name="Poyet M."/>
            <person name="Groussin M."/>
            <person name="Gibbons S.M."/>
            <person name="Avila-Pacheco J."/>
            <person name="Jiang X."/>
            <person name="Kearney S.M."/>
            <person name="Perrotta A.R."/>
            <person name="Berdy B."/>
            <person name="Zhao S."/>
            <person name="Lieberman T.D."/>
            <person name="Swanson P.K."/>
            <person name="Smith M."/>
            <person name="Roesemann S."/>
            <person name="Alexander J.E."/>
            <person name="Rich S.A."/>
            <person name="Livny J."/>
            <person name="Vlamakis H."/>
            <person name="Clish C."/>
            <person name="Bullock K."/>
            <person name="Deik A."/>
            <person name="Scott J."/>
            <person name="Pierce K.A."/>
            <person name="Xavier R.J."/>
            <person name="Alm E.J."/>
        </authorList>
    </citation>
    <scope>NUCLEOTIDE SEQUENCE [LARGE SCALE GENOMIC DNA]</scope>
    <source>
        <strain evidence="8 20">BIOML-A105</strain>
    </source>
</reference>
<evidence type="ECO:0000313" key="19">
    <source>
        <dbReference type="Proteomes" id="UP000285462"/>
    </source>
</evidence>
<evidence type="ECO:0000256" key="2">
    <source>
        <dbReference type="ARBA" id="ARBA00022475"/>
    </source>
</evidence>
<name>A0A076JG61_BIFAD</name>
<evidence type="ECO:0000256" key="6">
    <source>
        <dbReference type="SAM" id="Phobius"/>
    </source>
</evidence>
<dbReference type="Proteomes" id="UP000193377">
    <property type="component" value="Unassembled WGS sequence"/>
</dbReference>
<dbReference type="KEGG" id="badl:BADO_0614"/>
<reference evidence="7 21" key="6">
    <citation type="submission" date="2023-06" db="EMBL/GenBank/DDBJ databases">
        <title>Complete Genome Sequences of Bifidobacterium faecale strain JCM19861T was isolated from human faeces by Jung-Hye Choi et al. (2014).</title>
        <authorList>
            <person name="Okuhama S."/>
            <person name="Takahashi H."/>
            <person name="Imaizumi K."/>
            <person name="Nakayama S."/>
            <person name="Ogata Y."/>
            <person name="Suda W."/>
        </authorList>
    </citation>
    <scope>NUCLEOTIDE SEQUENCE [LARGE SCALE GENOMIC DNA]</scope>
    <source>
        <strain evidence="7 21">JCM 19861</strain>
    </source>
</reference>
<keyword evidence="2" id="KW-1003">Cell membrane</keyword>
<evidence type="ECO:0000313" key="21">
    <source>
        <dbReference type="Proteomes" id="UP001357973"/>
    </source>
</evidence>
<keyword evidence="3 6" id="KW-0812">Transmembrane</keyword>
<dbReference type="EMBL" id="LNKD01000001">
    <property type="protein sequence ID" value="OSG87746.1"/>
    <property type="molecule type" value="Genomic_DNA"/>
</dbReference>
<dbReference type="CDD" id="cd16914">
    <property type="entry name" value="EcfT"/>
    <property type="match status" value="1"/>
</dbReference>
<evidence type="ECO:0000313" key="17">
    <source>
        <dbReference type="Proteomes" id="UP000193377"/>
    </source>
</evidence>
<dbReference type="eggNOG" id="COG0619">
    <property type="taxonomic scope" value="Bacteria"/>
</dbReference>
<feature type="transmembrane region" description="Helical" evidence="6">
    <location>
        <begin position="246"/>
        <end position="267"/>
    </location>
</feature>
<dbReference type="PANTHER" id="PTHR34857:SF2">
    <property type="entry name" value="SLL0384 PROTEIN"/>
    <property type="match status" value="1"/>
</dbReference>
<dbReference type="Proteomes" id="UP000192714">
    <property type="component" value="Unassembled WGS sequence"/>
</dbReference>
<dbReference type="PANTHER" id="PTHR34857">
    <property type="entry name" value="SLL0384 PROTEIN"/>
    <property type="match status" value="1"/>
</dbReference>
<dbReference type="Proteomes" id="UP000470200">
    <property type="component" value="Unassembled WGS sequence"/>
</dbReference>
<comment type="subcellular location">
    <subcellularLocation>
        <location evidence="1">Membrane</location>
        <topology evidence="1">Multi-pass membrane protein</topology>
    </subcellularLocation>
</comment>
<feature type="transmembrane region" description="Helical" evidence="6">
    <location>
        <begin position="22"/>
        <end position="52"/>
    </location>
</feature>
<feature type="transmembrane region" description="Helical" evidence="6">
    <location>
        <begin position="64"/>
        <end position="83"/>
    </location>
</feature>
<dbReference type="Proteomes" id="UP000193208">
    <property type="component" value="Unassembled WGS sequence"/>
</dbReference>
<dbReference type="EMBL" id="AP028457">
    <property type="protein sequence ID" value="BEK82650.1"/>
    <property type="molecule type" value="Genomic_DNA"/>
</dbReference>
<keyword evidence="4 6" id="KW-1133">Transmembrane helix</keyword>
<dbReference type="Proteomes" id="UP000285262">
    <property type="component" value="Unassembled WGS sequence"/>
</dbReference>
<evidence type="ECO:0000313" key="18">
    <source>
        <dbReference type="Proteomes" id="UP000285262"/>
    </source>
</evidence>
<dbReference type="KEGG" id="bado:BBMN23_0647"/>
<evidence type="ECO:0000256" key="4">
    <source>
        <dbReference type="ARBA" id="ARBA00022989"/>
    </source>
</evidence>
<reference evidence="16 17" key="1">
    <citation type="journal article" date="2016" name="Sci. Rep.">
        <title>Evaluation of genetic diversity among strains of the human gut commensal Bifidobacterium adolescentis.</title>
        <authorList>
            <person name="Duranti S."/>
            <person name="Milani C."/>
            <person name="Lugli G.A."/>
            <person name="Mancabelli L."/>
            <person name="Turroni F."/>
            <person name="Ferrario C."/>
            <person name="Mangifesta M."/>
            <person name="Viappiani A."/>
            <person name="Sanchez B."/>
            <person name="Margolles A."/>
            <person name="van Sinderen D."/>
            <person name="Ventura M."/>
        </authorList>
    </citation>
    <scope>NUCLEOTIDE SEQUENCE [LARGE SCALE GENOMIC DNA]</scope>
    <source>
        <strain evidence="11 17">487B</strain>
        <strain evidence="12 16">AL46-7</strain>
    </source>
</reference>
<keyword evidence="21" id="KW-1185">Reference proteome</keyword>
<dbReference type="GO" id="GO:0005886">
    <property type="term" value="C:plasma membrane"/>
    <property type="evidence" value="ECO:0007669"/>
    <property type="project" value="UniProtKB-ARBA"/>
</dbReference>